<feature type="transmembrane region" description="Helical" evidence="22">
    <location>
        <begin position="264"/>
        <end position="289"/>
    </location>
</feature>
<evidence type="ECO:0000256" key="4">
    <source>
        <dbReference type="ARBA" id="ARBA00022618"/>
    </source>
</evidence>
<evidence type="ECO:0000256" key="21">
    <source>
        <dbReference type="ARBA" id="ARBA00049966"/>
    </source>
</evidence>
<dbReference type="PANTHER" id="PTHR30474">
    <property type="entry name" value="CELL CYCLE PROTEIN"/>
    <property type="match status" value="1"/>
</dbReference>
<evidence type="ECO:0000256" key="2">
    <source>
        <dbReference type="ARBA" id="ARBA00004752"/>
    </source>
</evidence>
<evidence type="ECO:0000256" key="5">
    <source>
        <dbReference type="ARBA" id="ARBA00022676"/>
    </source>
</evidence>
<dbReference type="NCBIfam" id="TIGR02614">
    <property type="entry name" value="ftsW"/>
    <property type="match status" value="1"/>
</dbReference>
<evidence type="ECO:0000256" key="10">
    <source>
        <dbReference type="ARBA" id="ARBA00022989"/>
    </source>
</evidence>
<evidence type="ECO:0000256" key="1">
    <source>
        <dbReference type="ARBA" id="ARBA00004651"/>
    </source>
</evidence>
<dbReference type="EC" id="2.4.99.28" evidence="19"/>
<sequence>MKRKKSDMDYTFLTLVIIMVCVGLVMLLSASTPAGNARFGNSYHFFFRQLLFVLVGFAAMLVISRIDYRMYKPYTKIFMIVCLVLLTLVLIPHVGVEHNGSRRWLNLYFMELQPSELMKLAIAMFFASMIEDNKYEITKLKGMLPFFMWIGITAVLMLLETHLSGTIVICGIAVVVMIVGGANFKFFLGAGAAAIPVGLLFLRMDPVRWERIMSFLNPFGDTQDTGYQVVQGLYAIGSGGIFGLGLGQSVQKYSYLPEPYNDFIFAIVCEELGLLGAALIIGLFALLIIRGVKIAMDAPDVFGSLTVVGIVAQVAIQTIMNIAVVTSSIPNTGISLPFFSYGGTAIMVLLAEMGVILSVSRYSKKGAIG</sequence>
<dbReference type="InterPro" id="IPR001182">
    <property type="entry name" value="FtsW/RodA"/>
</dbReference>
<feature type="transmembrane region" description="Helical" evidence="22">
    <location>
        <begin position="147"/>
        <end position="180"/>
    </location>
</feature>
<evidence type="ECO:0000256" key="14">
    <source>
        <dbReference type="ARBA" id="ARBA00032370"/>
    </source>
</evidence>
<evidence type="ECO:0000256" key="19">
    <source>
        <dbReference type="ARBA" id="ARBA00044770"/>
    </source>
</evidence>
<feature type="transmembrane region" description="Helical" evidence="22">
    <location>
        <begin position="225"/>
        <end position="244"/>
    </location>
</feature>
<keyword evidence="12" id="KW-0131">Cell cycle</keyword>
<evidence type="ECO:0000256" key="15">
    <source>
        <dbReference type="ARBA" id="ARBA00033270"/>
    </source>
</evidence>
<keyword evidence="11 22" id="KW-0472">Membrane</keyword>
<feature type="transmembrane region" description="Helical" evidence="22">
    <location>
        <begin position="12"/>
        <end position="31"/>
    </location>
</feature>
<evidence type="ECO:0000256" key="20">
    <source>
        <dbReference type="ARBA" id="ARBA00049902"/>
    </source>
</evidence>
<feature type="transmembrane region" description="Helical" evidence="22">
    <location>
        <begin position="301"/>
        <end position="326"/>
    </location>
</feature>
<evidence type="ECO:0000313" key="24">
    <source>
        <dbReference type="Proteomes" id="UP000824111"/>
    </source>
</evidence>
<name>A0A9D1S6P9_9FIRM</name>
<reference evidence="23" key="1">
    <citation type="submission" date="2020-10" db="EMBL/GenBank/DDBJ databases">
        <authorList>
            <person name="Gilroy R."/>
        </authorList>
    </citation>
    <scope>NUCLEOTIDE SEQUENCE</scope>
    <source>
        <strain evidence="23">ChiSjej4B22-9803</strain>
    </source>
</reference>
<evidence type="ECO:0000256" key="11">
    <source>
        <dbReference type="ARBA" id="ARBA00023136"/>
    </source>
</evidence>
<dbReference type="GO" id="GO:0071555">
    <property type="term" value="P:cell wall organization"/>
    <property type="evidence" value="ECO:0007669"/>
    <property type="project" value="UniProtKB-KW"/>
</dbReference>
<feature type="transmembrane region" description="Helical" evidence="22">
    <location>
        <begin position="75"/>
        <end position="95"/>
    </location>
</feature>
<comment type="pathway">
    <text evidence="2">Cell wall biogenesis; peptidoglycan biosynthesis.</text>
</comment>
<dbReference type="InterPro" id="IPR013437">
    <property type="entry name" value="FtsW"/>
</dbReference>
<dbReference type="GO" id="GO:0009252">
    <property type="term" value="P:peptidoglycan biosynthetic process"/>
    <property type="evidence" value="ECO:0007669"/>
    <property type="project" value="UniProtKB-KW"/>
</dbReference>
<evidence type="ECO:0000256" key="16">
    <source>
        <dbReference type="ARBA" id="ARBA00038053"/>
    </source>
</evidence>
<evidence type="ECO:0000256" key="6">
    <source>
        <dbReference type="ARBA" id="ARBA00022679"/>
    </source>
</evidence>
<dbReference type="GO" id="GO:0008360">
    <property type="term" value="P:regulation of cell shape"/>
    <property type="evidence" value="ECO:0007669"/>
    <property type="project" value="UniProtKB-KW"/>
</dbReference>
<keyword evidence="8" id="KW-0133">Cell shape</keyword>
<comment type="similarity">
    <text evidence="16">Belongs to the SEDS family. FtsW subfamily.</text>
</comment>
<dbReference type="EMBL" id="DVND01000202">
    <property type="protein sequence ID" value="HIU49309.1"/>
    <property type="molecule type" value="Genomic_DNA"/>
</dbReference>
<keyword evidence="7 22" id="KW-0812">Transmembrane</keyword>
<evidence type="ECO:0000256" key="9">
    <source>
        <dbReference type="ARBA" id="ARBA00022984"/>
    </source>
</evidence>
<proteinExistence type="inferred from homology"/>
<dbReference type="AlphaFoldDB" id="A0A9D1S6P9"/>
<protein>
    <recommendedName>
        <fullName evidence="17">Probable peptidoglycan glycosyltransferase FtsW</fullName>
        <ecNumber evidence="19">2.4.99.28</ecNumber>
    </recommendedName>
    <alternativeName>
        <fullName evidence="18">Cell division protein FtsW</fullName>
    </alternativeName>
    <alternativeName>
        <fullName evidence="15">Cell wall polymerase</fullName>
    </alternativeName>
    <alternativeName>
        <fullName evidence="14">Peptidoglycan polymerase</fullName>
    </alternativeName>
</protein>
<evidence type="ECO:0000256" key="3">
    <source>
        <dbReference type="ARBA" id="ARBA00022475"/>
    </source>
</evidence>
<gene>
    <name evidence="23" type="primary">ftsW</name>
    <name evidence="23" type="ORF">IAB04_08065</name>
</gene>
<keyword evidence="5" id="KW-0328">Glycosyltransferase</keyword>
<comment type="function">
    <text evidence="21">Peptidoglycan polymerase that is essential for cell division.</text>
</comment>
<evidence type="ECO:0000256" key="18">
    <source>
        <dbReference type="ARBA" id="ARBA00041418"/>
    </source>
</evidence>
<dbReference type="GO" id="GO:0005886">
    <property type="term" value="C:plasma membrane"/>
    <property type="evidence" value="ECO:0007669"/>
    <property type="project" value="UniProtKB-SubCell"/>
</dbReference>
<dbReference type="GO" id="GO:0051301">
    <property type="term" value="P:cell division"/>
    <property type="evidence" value="ECO:0007669"/>
    <property type="project" value="UniProtKB-KW"/>
</dbReference>
<dbReference type="GO" id="GO:0008955">
    <property type="term" value="F:peptidoglycan glycosyltransferase activity"/>
    <property type="evidence" value="ECO:0007669"/>
    <property type="project" value="UniProtKB-EC"/>
</dbReference>
<keyword evidence="10 22" id="KW-1133">Transmembrane helix</keyword>
<feature type="transmembrane region" description="Helical" evidence="22">
    <location>
        <begin position="186"/>
        <end position="204"/>
    </location>
</feature>
<reference evidence="23" key="2">
    <citation type="journal article" date="2021" name="PeerJ">
        <title>Extensive microbial diversity within the chicken gut microbiome revealed by metagenomics and culture.</title>
        <authorList>
            <person name="Gilroy R."/>
            <person name="Ravi A."/>
            <person name="Getino M."/>
            <person name="Pursley I."/>
            <person name="Horton D.L."/>
            <person name="Alikhan N.F."/>
            <person name="Baker D."/>
            <person name="Gharbi K."/>
            <person name="Hall N."/>
            <person name="Watson M."/>
            <person name="Adriaenssens E.M."/>
            <person name="Foster-Nyarko E."/>
            <person name="Jarju S."/>
            <person name="Secka A."/>
            <person name="Antonio M."/>
            <person name="Oren A."/>
            <person name="Chaudhuri R.R."/>
            <person name="La Ragione R."/>
            <person name="Hildebrand F."/>
            <person name="Pallen M.J."/>
        </authorList>
    </citation>
    <scope>NUCLEOTIDE SEQUENCE</scope>
    <source>
        <strain evidence="23">ChiSjej4B22-9803</strain>
    </source>
</reference>
<keyword evidence="6" id="KW-0808">Transferase</keyword>
<comment type="caution">
    <text evidence="23">The sequence shown here is derived from an EMBL/GenBank/DDBJ whole genome shotgun (WGS) entry which is preliminary data.</text>
</comment>
<feature type="transmembrane region" description="Helical" evidence="22">
    <location>
        <begin position="43"/>
        <end position="63"/>
    </location>
</feature>
<keyword evidence="9" id="KW-0573">Peptidoglycan synthesis</keyword>
<dbReference type="GO" id="GO:0032153">
    <property type="term" value="C:cell division site"/>
    <property type="evidence" value="ECO:0007669"/>
    <property type="project" value="TreeGrafter"/>
</dbReference>
<evidence type="ECO:0000256" key="12">
    <source>
        <dbReference type="ARBA" id="ARBA00023306"/>
    </source>
</evidence>
<keyword evidence="13" id="KW-0961">Cell wall biogenesis/degradation</keyword>
<keyword evidence="4" id="KW-0132">Cell division</keyword>
<evidence type="ECO:0000256" key="17">
    <source>
        <dbReference type="ARBA" id="ARBA00041185"/>
    </source>
</evidence>
<accession>A0A9D1S6P9</accession>
<keyword evidence="3" id="KW-1003">Cell membrane</keyword>
<evidence type="ECO:0000256" key="13">
    <source>
        <dbReference type="ARBA" id="ARBA00023316"/>
    </source>
</evidence>
<organism evidence="23 24">
    <name type="scientific">Candidatus Avimonoglobus intestinipullorum</name>
    <dbReference type="NCBI Taxonomy" id="2840699"/>
    <lineage>
        <taxon>Bacteria</taxon>
        <taxon>Bacillati</taxon>
        <taxon>Bacillota</taxon>
        <taxon>Clostridia</taxon>
        <taxon>Eubacteriales</taxon>
        <taxon>Candidatus Avimonoglobus</taxon>
    </lineage>
</organism>
<dbReference type="Pfam" id="PF01098">
    <property type="entry name" value="FTSW_RODA_SPOVE"/>
    <property type="match status" value="1"/>
</dbReference>
<evidence type="ECO:0000256" key="22">
    <source>
        <dbReference type="SAM" id="Phobius"/>
    </source>
</evidence>
<evidence type="ECO:0000256" key="8">
    <source>
        <dbReference type="ARBA" id="ARBA00022960"/>
    </source>
</evidence>
<feature type="transmembrane region" description="Helical" evidence="22">
    <location>
        <begin position="338"/>
        <end position="359"/>
    </location>
</feature>
<comment type="catalytic activity">
    <reaction evidence="20">
        <text>[GlcNAc-(1-&gt;4)-Mur2Ac(oyl-L-Ala-gamma-D-Glu-L-Lys-D-Ala-D-Ala)](n)-di-trans,octa-cis-undecaprenyl diphosphate + beta-D-GlcNAc-(1-&gt;4)-Mur2Ac(oyl-L-Ala-gamma-D-Glu-L-Lys-D-Ala-D-Ala)-di-trans,octa-cis-undecaprenyl diphosphate = [GlcNAc-(1-&gt;4)-Mur2Ac(oyl-L-Ala-gamma-D-Glu-L-Lys-D-Ala-D-Ala)](n+1)-di-trans,octa-cis-undecaprenyl diphosphate + di-trans,octa-cis-undecaprenyl diphosphate + H(+)</text>
        <dbReference type="Rhea" id="RHEA:23708"/>
        <dbReference type="Rhea" id="RHEA-COMP:9602"/>
        <dbReference type="Rhea" id="RHEA-COMP:9603"/>
        <dbReference type="ChEBI" id="CHEBI:15378"/>
        <dbReference type="ChEBI" id="CHEBI:58405"/>
        <dbReference type="ChEBI" id="CHEBI:60033"/>
        <dbReference type="ChEBI" id="CHEBI:78435"/>
        <dbReference type="EC" id="2.4.99.28"/>
    </reaction>
</comment>
<evidence type="ECO:0000256" key="7">
    <source>
        <dbReference type="ARBA" id="ARBA00022692"/>
    </source>
</evidence>
<comment type="subcellular location">
    <subcellularLocation>
        <location evidence="1">Cell membrane</location>
        <topology evidence="1">Multi-pass membrane protein</topology>
    </subcellularLocation>
</comment>
<dbReference type="Proteomes" id="UP000824111">
    <property type="component" value="Unassembled WGS sequence"/>
</dbReference>
<evidence type="ECO:0000313" key="23">
    <source>
        <dbReference type="EMBL" id="HIU49309.1"/>
    </source>
</evidence>
<dbReference type="PANTHER" id="PTHR30474:SF2">
    <property type="entry name" value="PEPTIDOGLYCAN GLYCOSYLTRANSFERASE FTSW-RELATED"/>
    <property type="match status" value="1"/>
</dbReference>
<dbReference type="GO" id="GO:0015648">
    <property type="term" value="F:lipid-linked peptidoglycan transporter activity"/>
    <property type="evidence" value="ECO:0007669"/>
    <property type="project" value="TreeGrafter"/>
</dbReference>